<evidence type="ECO:0000313" key="2">
    <source>
        <dbReference type="EMBL" id="MBB3763535.1"/>
    </source>
</evidence>
<name>A0A839Z1S0_9SPHN</name>
<proteinExistence type="predicted"/>
<organism evidence="2 3">
    <name type="scientific">Sphingomicrobium lutaoense</name>
    <dbReference type="NCBI Taxonomy" id="515949"/>
    <lineage>
        <taxon>Bacteria</taxon>
        <taxon>Pseudomonadati</taxon>
        <taxon>Pseudomonadota</taxon>
        <taxon>Alphaproteobacteria</taxon>
        <taxon>Sphingomonadales</taxon>
        <taxon>Sphingomonadaceae</taxon>
        <taxon>Sphingomicrobium</taxon>
    </lineage>
</organism>
<gene>
    <name evidence="2" type="ORF">FHS50_000558</name>
</gene>
<feature type="region of interest" description="Disordered" evidence="1">
    <location>
        <begin position="1"/>
        <end position="29"/>
    </location>
</feature>
<evidence type="ECO:0000313" key="3">
    <source>
        <dbReference type="Proteomes" id="UP000578569"/>
    </source>
</evidence>
<dbReference type="RefSeq" id="WP_183932871.1">
    <property type="nucleotide sequence ID" value="NZ_JACICF010000001.1"/>
</dbReference>
<sequence>MDEKRRKALEERRAKMQADLARSPGDDEMQKALDQRGVPFEPSQVGLWTPQYLAISSSRIDWSRSPLAAECWKSEGLAARVEAVGKLLQRVAAPSDWLHFFFDDSSSGIDLQQTHALRALDILLDTRREVWITARPANWLIEVDRCGTTRLALPPILGPTAAAAAVERQMAYVGALVRPLREDGVPVSVYARDDPAGPDLPRGAVVYNWRQNKRTEGLPLDRGDYQGLAARLREFLEQTAPGITLLAYDLGYDDSPIVLTEAEKLLERPQLLMAPIECGAYEKHVNGLLLSAFSLFPPDGSWVVSVHADGPRWKVESTAWK</sequence>
<keyword evidence="3" id="KW-1185">Reference proteome</keyword>
<protein>
    <submittedName>
        <fullName evidence="2">Uncharacterized protein</fullName>
    </submittedName>
</protein>
<feature type="compositionally biased region" description="Basic and acidic residues" evidence="1">
    <location>
        <begin position="1"/>
        <end position="16"/>
    </location>
</feature>
<dbReference type="EMBL" id="JACICF010000001">
    <property type="protein sequence ID" value="MBB3763535.1"/>
    <property type="molecule type" value="Genomic_DNA"/>
</dbReference>
<reference evidence="2 3" key="1">
    <citation type="submission" date="2020-08" db="EMBL/GenBank/DDBJ databases">
        <title>Genomic Encyclopedia of Type Strains, Phase IV (KMG-IV): sequencing the most valuable type-strain genomes for metagenomic binning, comparative biology and taxonomic classification.</title>
        <authorList>
            <person name="Goeker M."/>
        </authorList>
    </citation>
    <scope>NUCLEOTIDE SEQUENCE [LARGE SCALE GENOMIC DNA]</scope>
    <source>
        <strain evidence="2 3">DSM 24194</strain>
    </source>
</reference>
<dbReference type="AlphaFoldDB" id="A0A839Z1S0"/>
<dbReference type="Proteomes" id="UP000578569">
    <property type="component" value="Unassembled WGS sequence"/>
</dbReference>
<comment type="caution">
    <text evidence="2">The sequence shown here is derived from an EMBL/GenBank/DDBJ whole genome shotgun (WGS) entry which is preliminary data.</text>
</comment>
<evidence type="ECO:0000256" key="1">
    <source>
        <dbReference type="SAM" id="MobiDB-lite"/>
    </source>
</evidence>
<accession>A0A839Z1S0</accession>